<sequence>MNSMGSEGLTEARLKFKLRVLRIFCIQEPFSCVGPCTCQSRAFVYSRAAEHQALNRSFYNLADIKYVGIRVVRLSTL</sequence>
<dbReference type="GeneID" id="20189926"/>
<dbReference type="EMBL" id="KI669564">
    <property type="protein sequence ID" value="ETN20595.1"/>
    <property type="molecule type" value="Genomic_DNA"/>
</dbReference>
<reference evidence="1 2" key="2">
    <citation type="submission" date="2013-11" db="EMBL/GenBank/DDBJ databases">
        <title>The Genome Sequence of Phytophthora parasitica INRA-310.</title>
        <authorList>
            <consortium name="The Broad Institute Genomics Platform"/>
            <person name="Russ C."/>
            <person name="Tyler B."/>
            <person name="Panabieres F."/>
            <person name="Shan W."/>
            <person name="Tripathy S."/>
            <person name="Grunwald N."/>
            <person name="Machado M."/>
            <person name="Johnson C.S."/>
            <person name="Arredondo F."/>
            <person name="Hong C."/>
            <person name="Coffey M."/>
            <person name="Young S.K."/>
            <person name="Zeng Q."/>
            <person name="Gargeya S."/>
            <person name="Fitzgerald M."/>
            <person name="Abouelleil A."/>
            <person name="Alvarado L."/>
            <person name="Chapman S.B."/>
            <person name="Gainer-Dewar J."/>
            <person name="Goldberg J."/>
            <person name="Griggs A."/>
            <person name="Gujja S."/>
            <person name="Hansen M."/>
            <person name="Howarth C."/>
            <person name="Imamovic A."/>
            <person name="Ireland A."/>
            <person name="Larimer J."/>
            <person name="McCowan C."/>
            <person name="Murphy C."/>
            <person name="Pearson M."/>
            <person name="Poon T.W."/>
            <person name="Priest M."/>
            <person name="Roberts A."/>
            <person name="Saif S."/>
            <person name="Shea T."/>
            <person name="Sykes S."/>
            <person name="Wortman J."/>
            <person name="Nusbaum C."/>
            <person name="Birren B."/>
        </authorList>
    </citation>
    <scope>NUCLEOTIDE SEQUENCE [LARGE SCALE GENOMIC DNA]</scope>
    <source>
        <strain evidence="1 2">INRA-310</strain>
    </source>
</reference>
<proteinExistence type="predicted"/>
<dbReference type="Proteomes" id="UP000018817">
    <property type="component" value="Unassembled WGS sequence"/>
</dbReference>
<accession>W2R7U2</accession>
<dbReference type="VEuPathDB" id="FungiDB:PPTG_21327"/>
<protein>
    <submittedName>
        <fullName evidence="1">Uncharacterized protein</fullName>
    </submittedName>
</protein>
<dbReference type="AlphaFoldDB" id="W2R7U2"/>
<evidence type="ECO:0000313" key="1">
    <source>
        <dbReference type="EMBL" id="ETN20595.1"/>
    </source>
</evidence>
<evidence type="ECO:0000313" key="2">
    <source>
        <dbReference type="Proteomes" id="UP000018817"/>
    </source>
</evidence>
<organism evidence="1 2">
    <name type="scientific">Phytophthora nicotianae (strain INRA-310)</name>
    <name type="common">Phytophthora parasitica</name>
    <dbReference type="NCBI Taxonomy" id="761204"/>
    <lineage>
        <taxon>Eukaryota</taxon>
        <taxon>Sar</taxon>
        <taxon>Stramenopiles</taxon>
        <taxon>Oomycota</taxon>
        <taxon>Peronosporomycetes</taxon>
        <taxon>Peronosporales</taxon>
        <taxon>Peronosporaceae</taxon>
        <taxon>Phytophthora</taxon>
    </lineage>
</organism>
<dbReference type="RefSeq" id="XP_008894828.1">
    <property type="nucleotide sequence ID" value="XM_008896580.1"/>
</dbReference>
<reference evidence="2" key="1">
    <citation type="submission" date="2011-12" db="EMBL/GenBank/DDBJ databases">
        <authorList>
            <consortium name="The Broad Institute Genome Sequencing Platform"/>
            <person name="Russ C."/>
            <person name="Tyler B."/>
            <person name="Panabieres F."/>
            <person name="Shan W."/>
            <person name="Tripathy S."/>
            <person name="Grunwald N."/>
            <person name="Machado M."/>
            <person name="Young S.K."/>
            <person name="Zeng Q."/>
            <person name="Gargeya S."/>
            <person name="Fitzgerald M."/>
            <person name="Haas B."/>
            <person name="Abouelleil A."/>
            <person name="Alvarado L."/>
            <person name="Arachchi H.M."/>
            <person name="Berlin A."/>
            <person name="Chapman S.B."/>
            <person name="Gearin G."/>
            <person name="Goldberg J."/>
            <person name="Griggs A."/>
            <person name="Gujja S."/>
            <person name="Hansen M."/>
            <person name="Heiman D."/>
            <person name="Howarth C."/>
            <person name="Larimer J."/>
            <person name="Lui A."/>
            <person name="MacDonald P.J.P."/>
            <person name="McCowen C."/>
            <person name="Montmayeur A."/>
            <person name="Murphy C."/>
            <person name="Neiman D."/>
            <person name="Pearson M."/>
            <person name="Priest M."/>
            <person name="Roberts A."/>
            <person name="Saif S."/>
            <person name="Shea T."/>
            <person name="Sisk P."/>
            <person name="Stolte C."/>
            <person name="Sykes S."/>
            <person name="Wortman J."/>
            <person name="Nusbaum C."/>
            <person name="Birren B."/>
        </authorList>
    </citation>
    <scope>NUCLEOTIDE SEQUENCE [LARGE SCALE GENOMIC DNA]</scope>
    <source>
        <strain evidence="2">INRA-310</strain>
    </source>
</reference>
<gene>
    <name evidence="1" type="ORF">PPTG_21327</name>
</gene>
<name>W2R7U2_PHYN3</name>